<dbReference type="Proteomes" id="UP000199306">
    <property type="component" value="Unassembled WGS sequence"/>
</dbReference>
<sequence length="873" mass="100626">MKPGDHVVLFFKVSGNQTLSEKISTNLVLPQNWQILTQKTDNPKGQKSEETYVYTVNTPSQAEAGEYTLVFTVSENGFVKARKEIRIIIERVRKLEVTPLSFPEYLREGDVLKVEYLIQNLGNEKEKLTLKTSRGKIESSKDEYVLEKNESMKVWVKQDIGYSDENMWLATSDLTLGFKDTSEVIYQVKSIPVYANKNKKNDPYLRFPIEVSVLHNSYSGSTVNRQGLQYEVKGAGYLDFSRNNFLSFLAHGPSQTGFPYLGTYEQYSLRYTHKESSLTLGDYNLQISNLLELSRFGRGFKFDQNFKKTSFSVFFIEPRFYPDIKRSLGGSFFYKASPNIVLGFNYVSKFQVNNQVNAQDTFWANILSTTIGIKKENFWLDAELSGSQGNGRADFGVYSSLSFNKNNFRIYNNIVYAGKQFYGFYNNSWLLNNSVHYAISKKITIGVINNYNRINPGLDSTVYSQSPFYVGNVAEVIYRVNKLSRVVLSYNLLHREDRFEPKKFDYKEEFLRYTYFLNTLKFNLWLDGNYGYTHNLLVSPDISNRKISIRNMIQPEVKIGNGLSIGMNLEYLRTNRFSLKNEVQNYLYYGGTLRVQVKKYFSLSVMYRNNYAMDEFTERRTFFDMQATLNLRNHQLSLIGSQAYFPNVAQQNTLYFGLKYTLKINAPIAKNKRLSTLRGQIVGPENTRKEGILLQIGDQKFITDANGKFVFNNLVPNKYYVNVVRSSMNVDDIAAIQTPVEIDLKADSISFLNIPLTKSGAIIGKIQYEKSQFESDISKNKPNILAKLYNEKESFVTQINKEGNGFSFKEIKPGKWKIQVWIPGNQGKYLIETAASSELNIEPESRQELNFKVKIAERKIHFTENTFRLTAKE</sequence>
<proteinExistence type="predicted"/>
<dbReference type="AlphaFoldDB" id="A0A1I5NUU0"/>
<dbReference type="EMBL" id="FOXH01000002">
    <property type="protein sequence ID" value="SFP25533.1"/>
    <property type="molecule type" value="Genomic_DNA"/>
</dbReference>
<dbReference type="SUPFAM" id="SSF117074">
    <property type="entry name" value="Hypothetical protein PA1324"/>
    <property type="match status" value="1"/>
</dbReference>
<reference evidence="1 2" key="1">
    <citation type="submission" date="2016-10" db="EMBL/GenBank/DDBJ databases">
        <authorList>
            <person name="de Groot N.N."/>
        </authorList>
    </citation>
    <scope>NUCLEOTIDE SEQUENCE [LARGE SCALE GENOMIC DNA]</scope>
    <source>
        <strain evidence="2">E92,LMG 26720,CCM 7988</strain>
    </source>
</reference>
<protein>
    <submittedName>
        <fullName evidence="1">Uncharacterized protein</fullName>
    </submittedName>
</protein>
<name>A0A1I5NUU0_9BACT</name>
<keyword evidence="2" id="KW-1185">Reference proteome</keyword>
<gene>
    <name evidence="1" type="ORF">SAMN04515674_102128</name>
</gene>
<dbReference type="STRING" id="1079859.SAMN04515674_102128"/>
<organism evidence="1 2">
    <name type="scientific">Pseudarcicella hirudinis</name>
    <dbReference type="NCBI Taxonomy" id="1079859"/>
    <lineage>
        <taxon>Bacteria</taxon>
        <taxon>Pseudomonadati</taxon>
        <taxon>Bacteroidota</taxon>
        <taxon>Cytophagia</taxon>
        <taxon>Cytophagales</taxon>
        <taxon>Flectobacillaceae</taxon>
        <taxon>Pseudarcicella</taxon>
    </lineage>
</organism>
<accession>A0A1I5NUU0</accession>
<evidence type="ECO:0000313" key="2">
    <source>
        <dbReference type="Proteomes" id="UP000199306"/>
    </source>
</evidence>
<evidence type="ECO:0000313" key="1">
    <source>
        <dbReference type="EMBL" id="SFP25533.1"/>
    </source>
</evidence>